<organism evidence="3 4">
    <name type="scientific">Diploscapter pachys</name>
    <dbReference type="NCBI Taxonomy" id="2018661"/>
    <lineage>
        <taxon>Eukaryota</taxon>
        <taxon>Metazoa</taxon>
        <taxon>Ecdysozoa</taxon>
        <taxon>Nematoda</taxon>
        <taxon>Chromadorea</taxon>
        <taxon>Rhabditida</taxon>
        <taxon>Rhabditina</taxon>
        <taxon>Rhabditomorpha</taxon>
        <taxon>Rhabditoidea</taxon>
        <taxon>Rhabditidae</taxon>
        <taxon>Diploscapter</taxon>
    </lineage>
</organism>
<dbReference type="Gene3D" id="3.40.50.410">
    <property type="entry name" value="von Willebrand factor, type A domain"/>
    <property type="match status" value="1"/>
</dbReference>
<dbReference type="InterPro" id="IPR035914">
    <property type="entry name" value="Sperma_CUB_dom_sf"/>
</dbReference>
<dbReference type="STRING" id="2018661.A0A2A2K3Y1"/>
<keyword evidence="4" id="KW-1185">Reference proteome</keyword>
<feature type="domain" description="VWFA" evidence="2">
    <location>
        <begin position="175"/>
        <end position="380"/>
    </location>
</feature>
<feature type="signal peptide" evidence="1">
    <location>
        <begin position="1"/>
        <end position="21"/>
    </location>
</feature>
<evidence type="ECO:0000313" key="3">
    <source>
        <dbReference type="EMBL" id="PAV68687.1"/>
    </source>
</evidence>
<evidence type="ECO:0000259" key="2">
    <source>
        <dbReference type="PROSITE" id="PS50234"/>
    </source>
</evidence>
<dbReference type="PANTHER" id="PTHR21690">
    <property type="entry name" value="CUB DOMAIN-CONTAINING PROTEIN-RELATED"/>
    <property type="match status" value="1"/>
</dbReference>
<dbReference type="PROSITE" id="PS50234">
    <property type="entry name" value="VWFA"/>
    <property type="match status" value="1"/>
</dbReference>
<sequence length="540" mass="59825">MSLLFIGISFLVGVQLDRANAACGVADGFQYQQLSDVNPYAAFWPPVDDMFMACAGNYTAYVYSGDPERGLTGLMMKGFKPIPGQQASLTIYNSDGTIFGIITDDATGNALNSKIATPNITVIWQQTGTQSYGFTGQMQRADQPPGPTTVITTMPPPTTRAYNGSGIDPWLISHDLLIAIDSGKKPDQNTWEKLKILITKFDKLLKFDDATVDNATTYDTRQTLISLTPFNSNPFTPVWQTDYNVLSDYIPQMRPDPSNKAVFVSSLLSTADIIFKIITDPTDPKFIYSTRPNAQRTVVLFTSSTSSDFEDFVKTGEDTLAQKFLDLDIRLLVVGFGMDQDSLAKYSQETNWFSFFNALDNTMDVVNQLAQDYFVVADKLCPPVQAMLDQALDNTQTELKTPISEPLNYLGPKDDKTKTFDTDGGQTGRYCNFQKNNYVIRNNVKTAEDPPQQGAICMTIYYQLEVDKDFVHVYKGVGQDKKAVASFSGLEVLGSRMEIYDSVTITFTSDNEEVYGGFYIQATSGECPASSTLKKPIIIH</sequence>
<dbReference type="InterPro" id="IPR036465">
    <property type="entry name" value="vWFA_dom_sf"/>
</dbReference>
<protein>
    <recommendedName>
        <fullName evidence="2">VWFA domain-containing protein</fullName>
    </recommendedName>
</protein>
<dbReference type="AlphaFoldDB" id="A0A2A2K3Y1"/>
<dbReference type="SUPFAM" id="SSF53300">
    <property type="entry name" value="vWA-like"/>
    <property type="match status" value="1"/>
</dbReference>
<dbReference type="PANTHER" id="PTHR21690:SF2">
    <property type="entry name" value="CUB DOMAIN-CONTAINING PROTEIN-RELATED"/>
    <property type="match status" value="1"/>
</dbReference>
<dbReference type="SUPFAM" id="SSF49854">
    <property type="entry name" value="Spermadhesin, CUB domain"/>
    <property type="match status" value="1"/>
</dbReference>
<feature type="chain" id="PRO_5013217326" description="VWFA domain-containing protein" evidence="1">
    <location>
        <begin position="22"/>
        <end position="540"/>
    </location>
</feature>
<evidence type="ECO:0000256" key="1">
    <source>
        <dbReference type="SAM" id="SignalP"/>
    </source>
</evidence>
<gene>
    <name evidence="3" type="ORF">WR25_00466</name>
</gene>
<reference evidence="3 4" key="1">
    <citation type="journal article" date="2017" name="Curr. Biol.">
        <title>Genome architecture and evolution of a unichromosomal asexual nematode.</title>
        <authorList>
            <person name="Fradin H."/>
            <person name="Zegar C."/>
            <person name="Gutwein M."/>
            <person name="Lucas J."/>
            <person name="Kovtun M."/>
            <person name="Corcoran D."/>
            <person name="Baugh L.R."/>
            <person name="Kiontke K."/>
            <person name="Gunsalus K."/>
            <person name="Fitch D.H."/>
            <person name="Piano F."/>
        </authorList>
    </citation>
    <scope>NUCLEOTIDE SEQUENCE [LARGE SCALE GENOMIC DNA]</scope>
    <source>
        <strain evidence="3">PF1309</strain>
    </source>
</reference>
<comment type="caution">
    <text evidence="3">The sequence shown here is derived from an EMBL/GenBank/DDBJ whole genome shotgun (WGS) entry which is preliminary data.</text>
</comment>
<dbReference type="Proteomes" id="UP000218231">
    <property type="component" value="Unassembled WGS sequence"/>
</dbReference>
<name>A0A2A2K3Y1_9BILA</name>
<evidence type="ECO:0000313" key="4">
    <source>
        <dbReference type="Proteomes" id="UP000218231"/>
    </source>
</evidence>
<dbReference type="InterPro" id="IPR002035">
    <property type="entry name" value="VWF_A"/>
</dbReference>
<proteinExistence type="predicted"/>
<accession>A0A2A2K3Y1</accession>
<dbReference type="EMBL" id="LIAE01009708">
    <property type="protein sequence ID" value="PAV68687.1"/>
    <property type="molecule type" value="Genomic_DNA"/>
</dbReference>
<keyword evidence="1" id="KW-0732">Signal</keyword>
<dbReference type="OrthoDB" id="5815942at2759"/>